<feature type="domain" description="Myb-like" evidence="3">
    <location>
        <begin position="57"/>
        <end position="107"/>
    </location>
</feature>
<dbReference type="GO" id="GO:0000978">
    <property type="term" value="F:RNA polymerase II cis-regulatory region sequence-specific DNA binding"/>
    <property type="evidence" value="ECO:0007669"/>
    <property type="project" value="TreeGrafter"/>
</dbReference>
<feature type="domain" description="HTH myb-type" evidence="4">
    <location>
        <begin position="61"/>
        <end position="111"/>
    </location>
</feature>
<evidence type="ECO:0000259" key="3">
    <source>
        <dbReference type="PROSITE" id="PS50090"/>
    </source>
</evidence>
<dbReference type="AlphaFoldDB" id="A0A8S1KH80"/>
<keyword evidence="1" id="KW-0677">Repeat</keyword>
<dbReference type="PROSITE" id="PS50090">
    <property type="entry name" value="MYB_LIKE"/>
    <property type="match status" value="2"/>
</dbReference>
<dbReference type="InterPro" id="IPR001005">
    <property type="entry name" value="SANT/Myb"/>
</dbReference>
<dbReference type="InterPro" id="IPR017930">
    <property type="entry name" value="Myb_dom"/>
</dbReference>
<dbReference type="OrthoDB" id="2143914at2759"/>
<feature type="domain" description="HTH myb-type" evidence="4">
    <location>
        <begin position="5"/>
        <end position="60"/>
    </location>
</feature>
<comment type="caution">
    <text evidence="5">The sequence shown here is derived from an EMBL/GenBank/DDBJ whole genome shotgun (WGS) entry which is preliminary data.</text>
</comment>
<feature type="domain" description="Myb-like" evidence="3">
    <location>
        <begin position="5"/>
        <end position="56"/>
    </location>
</feature>
<sequence length="348" mass="42234">MRKKIEKTKKKPWTDYEDSQVMQLVELYGPHKWTFIASKLPGRIGKQCRERWHNHLNPLIKKTPWDLEEEWILFLYHKAISNKWAEIAKHLEGRTDNAIKNHWNSGMKKRIPEFNEKLQNIKQQYILKGASYFDQFPIEFEKKALEIIFLNKTYVSLLTDSEEEIEEPKRQSVFQSRESTTLRKQKYNDSKIRTILKHPRRNRMHKKYLLFKKQQKENINSSKQHHMQWTQTPQKYENDDYYYTPAAFNKQRRLSHSSYKYSQHQSYKSIFSFLYLEQIKKLYNNYIKKKVIRFLSSQKLICILIFQVQKNLTCPEIYGMNSQRKIELVNQNRQITSFIMLGNQTTLY</sequence>
<keyword evidence="2" id="KW-0238">DNA-binding</keyword>
<dbReference type="FunFam" id="1.10.10.60:FF:000010">
    <property type="entry name" value="Transcriptional activator Myb isoform A"/>
    <property type="match status" value="1"/>
</dbReference>
<accession>A0A8S1KH80</accession>
<dbReference type="PANTHER" id="PTHR45614">
    <property type="entry name" value="MYB PROTEIN-RELATED"/>
    <property type="match status" value="1"/>
</dbReference>
<name>A0A8S1KH80_9CILI</name>
<protein>
    <submittedName>
        <fullName evidence="5">Uncharacterized protein</fullName>
    </submittedName>
</protein>
<dbReference type="Pfam" id="PF00249">
    <property type="entry name" value="Myb_DNA-binding"/>
    <property type="match status" value="2"/>
</dbReference>
<evidence type="ECO:0000259" key="4">
    <source>
        <dbReference type="PROSITE" id="PS51294"/>
    </source>
</evidence>
<evidence type="ECO:0000256" key="2">
    <source>
        <dbReference type="ARBA" id="ARBA00023125"/>
    </source>
</evidence>
<evidence type="ECO:0000256" key="1">
    <source>
        <dbReference type="ARBA" id="ARBA00022737"/>
    </source>
</evidence>
<organism evidence="5 6">
    <name type="scientific">Paramecium sonneborni</name>
    <dbReference type="NCBI Taxonomy" id="65129"/>
    <lineage>
        <taxon>Eukaryota</taxon>
        <taxon>Sar</taxon>
        <taxon>Alveolata</taxon>
        <taxon>Ciliophora</taxon>
        <taxon>Intramacronucleata</taxon>
        <taxon>Oligohymenophorea</taxon>
        <taxon>Peniculida</taxon>
        <taxon>Parameciidae</taxon>
        <taxon>Paramecium</taxon>
    </lineage>
</organism>
<dbReference type="GO" id="GO:0005634">
    <property type="term" value="C:nucleus"/>
    <property type="evidence" value="ECO:0007669"/>
    <property type="project" value="TreeGrafter"/>
</dbReference>
<dbReference type="PANTHER" id="PTHR45614:SF274">
    <property type="entry name" value="MYB-LIKE DNA-BINDING PROTEIN"/>
    <property type="match status" value="1"/>
</dbReference>
<dbReference type="SMART" id="SM00717">
    <property type="entry name" value="SANT"/>
    <property type="match status" value="2"/>
</dbReference>
<proteinExistence type="predicted"/>
<keyword evidence="6" id="KW-1185">Reference proteome</keyword>
<reference evidence="5" key="1">
    <citation type="submission" date="2021-01" db="EMBL/GenBank/DDBJ databases">
        <authorList>
            <consortium name="Genoscope - CEA"/>
            <person name="William W."/>
        </authorList>
    </citation>
    <scope>NUCLEOTIDE SEQUENCE</scope>
</reference>
<dbReference type="EMBL" id="CAJJDN010000007">
    <property type="protein sequence ID" value="CAD8053315.1"/>
    <property type="molecule type" value="Genomic_DNA"/>
</dbReference>
<evidence type="ECO:0000313" key="6">
    <source>
        <dbReference type="Proteomes" id="UP000692954"/>
    </source>
</evidence>
<dbReference type="PROSITE" id="PS51294">
    <property type="entry name" value="HTH_MYB"/>
    <property type="match status" value="2"/>
</dbReference>
<gene>
    <name evidence="5" type="ORF">PSON_ATCC_30995.1.T0070279</name>
</gene>
<dbReference type="CDD" id="cd00167">
    <property type="entry name" value="SANT"/>
    <property type="match status" value="2"/>
</dbReference>
<evidence type="ECO:0000313" key="5">
    <source>
        <dbReference type="EMBL" id="CAD8053315.1"/>
    </source>
</evidence>
<dbReference type="GO" id="GO:0000981">
    <property type="term" value="F:DNA-binding transcription factor activity, RNA polymerase II-specific"/>
    <property type="evidence" value="ECO:0007669"/>
    <property type="project" value="TreeGrafter"/>
</dbReference>
<dbReference type="Proteomes" id="UP000692954">
    <property type="component" value="Unassembled WGS sequence"/>
</dbReference>
<dbReference type="InterPro" id="IPR050560">
    <property type="entry name" value="MYB_TF"/>
</dbReference>